<feature type="compositionally biased region" description="Basic residues" evidence="1">
    <location>
        <begin position="293"/>
        <end position="302"/>
    </location>
</feature>
<evidence type="ECO:0000256" key="2">
    <source>
        <dbReference type="SAM" id="Phobius"/>
    </source>
</evidence>
<dbReference type="RefSeq" id="WP_175440440.1">
    <property type="nucleotide sequence ID" value="NZ_BMMJ01000001.1"/>
</dbReference>
<accession>A0A1C6U489</accession>
<keyword evidence="2" id="KW-0812">Transmembrane</keyword>
<feature type="region of interest" description="Disordered" evidence="1">
    <location>
        <begin position="1"/>
        <end position="41"/>
    </location>
</feature>
<evidence type="ECO:0000256" key="1">
    <source>
        <dbReference type="SAM" id="MobiDB-lite"/>
    </source>
</evidence>
<sequence>MNGIDTGDGRRAGSDGAPPPPAGASTPEAAPARTPVPSAAGGLDTQLRQAVTRTARMRAVFYVVVLLVALAGQVTGATQKLDIPLLVAIPAVATLELGGVVVMANADVRRRLGERALASRILSAAVAAAAVAFNWLSHDNPLVGGFFAGMSALGYLVWLTHVENLRRDRLRAVGALPATTPAYEILGHWLRHPRITRRARSLARADPRLGLYDSIDAARTQLRREHRDRAIATVLRRKIRTAVDPRTATIAVHVYDLDEIAARLAATADYDGLTNLIAADLTPTRIATSGTPHPRRRLRLPHVRPAGGDNPGSGSPDDVAQGLPLAIRPGSTATNPRRGRHRSAEATDPDRPRPPAKRDTGQMGRQRDHTLDESRPATDLLEPAPPPAVTARTEGDGDAGRPPTTGDRGQASPVLSKTAAAVAYWLRIDATLPYQEIGRRIGRTERTVRRNLPPDFHRPAARGEA</sequence>
<feature type="transmembrane region" description="Helical" evidence="2">
    <location>
        <begin position="59"/>
        <end position="77"/>
    </location>
</feature>
<gene>
    <name evidence="3" type="ORF">GA0070617_0998</name>
</gene>
<feature type="transmembrane region" description="Helical" evidence="2">
    <location>
        <begin position="142"/>
        <end position="161"/>
    </location>
</feature>
<evidence type="ECO:0000313" key="3">
    <source>
        <dbReference type="EMBL" id="SCL48847.1"/>
    </source>
</evidence>
<feature type="transmembrane region" description="Helical" evidence="2">
    <location>
        <begin position="83"/>
        <end position="105"/>
    </location>
</feature>
<feature type="transmembrane region" description="Helical" evidence="2">
    <location>
        <begin position="117"/>
        <end position="136"/>
    </location>
</feature>
<feature type="compositionally biased region" description="Low complexity" evidence="1">
    <location>
        <begin position="23"/>
        <end position="32"/>
    </location>
</feature>
<dbReference type="Proteomes" id="UP000198937">
    <property type="component" value="Unassembled WGS sequence"/>
</dbReference>
<keyword evidence="4" id="KW-1185">Reference proteome</keyword>
<protein>
    <submittedName>
        <fullName evidence="3">Uncharacterized protein</fullName>
    </submittedName>
</protein>
<feature type="compositionally biased region" description="Basic and acidic residues" evidence="1">
    <location>
        <begin position="342"/>
        <end position="376"/>
    </location>
</feature>
<organism evidence="3 4">
    <name type="scientific">Micromonospora yangpuensis</name>
    <dbReference type="NCBI Taxonomy" id="683228"/>
    <lineage>
        <taxon>Bacteria</taxon>
        <taxon>Bacillati</taxon>
        <taxon>Actinomycetota</taxon>
        <taxon>Actinomycetes</taxon>
        <taxon>Micromonosporales</taxon>
        <taxon>Micromonosporaceae</taxon>
        <taxon>Micromonospora</taxon>
    </lineage>
</organism>
<dbReference type="AlphaFoldDB" id="A0A1C6U489"/>
<keyword evidence="2" id="KW-1133">Transmembrane helix</keyword>
<feature type="compositionally biased region" description="Low complexity" evidence="1">
    <location>
        <begin position="303"/>
        <end position="318"/>
    </location>
</feature>
<feature type="region of interest" description="Disordered" evidence="1">
    <location>
        <begin position="285"/>
        <end position="414"/>
    </location>
</feature>
<name>A0A1C6U489_9ACTN</name>
<evidence type="ECO:0000313" key="4">
    <source>
        <dbReference type="Proteomes" id="UP000198937"/>
    </source>
</evidence>
<proteinExistence type="predicted"/>
<reference evidence="3 4" key="1">
    <citation type="submission" date="2016-06" db="EMBL/GenBank/DDBJ databases">
        <authorList>
            <person name="Kjaerup R.B."/>
            <person name="Dalgaard T.S."/>
            <person name="Juul-Madsen H.R."/>
        </authorList>
    </citation>
    <scope>NUCLEOTIDE SEQUENCE [LARGE SCALE GENOMIC DNA]</scope>
    <source>
        <strain evidence="3 4">DSM 45577</strain>
    </source>
</reference>
<dbReference type="EMBL" id="FMIA01000002">
    <property type="protein sequence ID" value="SCL48847.1"/>
    <property type="molecule type" value="Genomic_DNA"/>
</dbReference>
<keyword evidence="2" id="KW-0472">Membrane</keyword>